<keyword evidence="6" id="KW-0833">Ubl conjugation pathway</keyword>
<dbReference type="SMART" id="SM00184">
    <property type="entry name" value="RING"/>
    <property type="match status" value="1"/>
</dbReference>
<dbReference type="Proteomes" id="UP000467841">
    <property type="component" value="Unassembled WGS sequence"/>
</dbReference>
<evidence type="ECO:0000256" key="4">
    <source>
        <dbReference type="ARBA" id="ARBA00022723"/>
    </source>
</evidence>
<comment type="caution">
    <text evidence="10">The sequence shown here is derived from an EMBL/GenBank/DDBJ whole genome shotgun (WGS) entry which is preliminary data.</text>
</comment>
<evidence type="ECO:0000256" key="1">
    <source>
        <dbReference type="ARBA" id="ARBA00000900"/>
    </source>
</evidence>
<dbReference type="EC" id="2.3.2.27" evidence="2"/>
<comment type="catalytic activity">
    <reaction evidence="1">
        <text>S-ubiquitinyl-[E2 ubiquitin-conjugating enzyme]-L-cysteine + [acceptor protein]-L-lysine = [E2 ubiquitin-conjugating enzyme]-L-cysteine + N(6)-ubiquitinyl-[acceptor protein]-L-lysine.</text>
        <dbReference type="EC" id="2.3.2.27"/>
    </reaction>
</comment>
<organism evidence="10 11">
    <name type="scientific">Microthlaspi erraticum</name>
    <dbReference type="NCBI Taxonomy" id="1685480"/>
    <lineage>
        <taxon>Eukaryota</taxon>
        <taxon>Viridiplantae</taxon>
        <taxon>Streptophyta</taxon>
        <taxon>Embryophyta</taxon>
        <taxon>Tracheophyta</taxon>
        <taxon>Spermatophyta</taxon>
        <taxon>Magnoliopsida</taxon>
        <taxon>eudicotyledons</taxon>
        <taxon>Gunneridae</taxon>
        <taxon>Pentapetalae</taxon>
        <taxon>rosids</taxon>
        <taxon>malvids</taxon>
        <taxon>Brassicales</taxon>
        <taxon>Brassicaceae</taxon>
        <taxon>Coluteocarpeae</taxon>
        <taxon>Microthlaspi</taxon>
    </lineage>
</organism>
<dbReference type="SMART" id="SM01197">
    <property type="entry name" value="FANCL_C"/>
    <property type="match status" value="1"/>
</dbReference>
<dbReference type="PANTHER" id="PTHR46463">
    <property type="entry name" value="ZINC FINGER, RING/FYVE/PHD-TYPE"/>
    <property type="match status" value="1"/>
</dbReference>
<dbReference type="OrthoDB" id="8062037at2759"/>
<dbReference type="AlphaFoldDB" id="A0A6D2L0H5"/>
<proteinExistence type="predicted"/>
<dbReference type="InterPro" id="IPR001841">
    <property type="entry name" value="Znf_RING"/>
</dbReference>
<keyword evidence="7" id="KW-0862">Zinc</keyword>
<evidence type="ECO:0000256" key="6">
    <source>
        <dbReference type="ARBA" id="ARBA00022786"/>
    </source>
</evidence>
<reference evidence="10" key="1">
    <citation type="submission" date="2020-01" db="EMBL/GenBank/DDBJ databases">
        <authorList>
            <person name="Mishra B."/>
        </authorList>
    </citation>
    <scope>NUCLEOTIDE SEQUENCE [LARGE SCALE GENOMIC DNA]</scope>
</reference>
<keyword evidence="3" id="KW-0808">Transferase</keyword>
<evidence type="ECO:0000256" key="3">
    <source>
        <dbReference type="ARBA" id="ARBA00022679"/>
    </source>
</evidence>
<dbReference type="PANTHER" id="PTHR46463:SF67">
    <property type="entry name" value="E3 UBIQUITIN-PROTEIN LIGASE"/>
    <property type="match status" value="1"/>
</dbReference>
<dbReference type="EMBL" id="CACVBM020001540">
    <property type="protein sequence ID" value="CAA7053617.1"/>
    <property type="molecule type" value="Genomic_DNA"/>
</dbReference>
<accession>A0A6D2L0H5</accession>
<evidence type="ECO:0000256" key="8">
    <source>
        <dbReference type="PROSITE-ProRule" id="PRU00175"/>
    </source>
</evidence>
<keyword evidence="4" id="KW-0479">Metal-binding</keyword>
<dbReference type="GO" id="GO:0008270">
    <property type="term" value="F:zinc ion binding"/>
    <property type="evidence" value="ECO:0007669"/>
    <property type="project" value="UniProtKB-KW"/>
</dbReference>
<evidence type="ECO:0000313" key="11">
    <source>
        <dbReference type="Proteomes" id="UP000467841"/>
    </source>
</evidence>
<protein>
    <recommendedName>
        <fullName evidence="2">RING-type E3 ubiquitin transferase</fullName>
        <ecNumber evidence="2">2.3.2.27</ecNumber>
    </recommendedName>
</protein>
<dbReference type="GO" id="GO:0061630">
    <property type="term" value="F:ubiquitin protein ligase activity"/>
    <property type="evidence" value="ECO:0007669"/>
    <property type="project" value="UniProtKB-EC"/>
</dbReference>
<dbReference type="PROSITE" id="PS50089">
    <property type="entry name" value="ZF_RING_2"/>
    <property type="match status" value="1"/>
</dbReference>
<keyword evidence="11" id="KW-1185">Reference proteome</keyword>
<dbReference type="SUPFAM" id="SSF57850">
    <property type="entry name" value="RING/U-box"/>
    <property type="match status" value="1"/>
</dbReference>
<gene>
    <name evidence="10" type="ORF">MERR_LOCUS40853</name>
</gene>
<feature type="domain" description="RING-type" evidence="9">
    <location>
        <begin position="61"/>
        <end position="102"/>
    </location>
</feature>
<name>A0A6D2L0H5_9BRAS</name>
<evidence type="ECO:0000256" key="7">
    <source>
        <dbReference type="ARBA" id="ARBA00022833"/>
    </source>
</evidence>
<evidence type="ECO:0000256" key="2">
    <source>
        <dbReference type="ARBA" id="ARBA00012483"/>
    </source>
</evidence>
<dbReference type="Pfam" id="PF13639">
    <property type="entry name" value="zf-RING_2"/>
    <property type="match status" value="1"/>
</dbReference>
<keyword evidence="5 8" id="KW-0863">Zinc-finger</keyword>
<evidence type="ECO:0000256" key="5">
    <source>
        <dbReference type="ARBA" id="ARBA00022771"/>
    </source>
</evidence>
<dbReference type="Gene3D" id="3.30.40.10">
    <property type="entry name" value="Zinc/RING finger domain, C3HC4 (zinc finger)"/>
    <property type="match status" value="1"/>
</dbReference>
<dbReference type="InterPro" id="IPR013083">
    <property type="entry name" value="Znf_RING/FYVE/PHD"/>
</dbReference>
<sequence length="118" mass="13529">MGIFCCCLRVPNLGDESRSVPSIRAFSCPIANNFLPKYEQLSRDLERGEISSVVEDEEDVCPTCFYEYIEDNPKIVLQCGHIFHLSCIYEWMERSEACPFCSKAMLFLDGEITEVVEE</sequence>
<evidence type="ECO:0000313" key="10">
    <source>
        <dbReference type="EMBL" id="CAA7053617.1"/>
    </source>
</evidence>
<evidence type="ECO:0000259" key="9">
    <source>
        <dbReference type="PROSITE" id="PS50089"/>
    </source>
</evidence>